<feature type="transmembrane region" description="Helical" evidence="2">
    <location>
        <begin position="286"/>
        <end position="306"/>
    </location>
</feature>
<keyword evidence="2" id="KW-0472">Membrane</keyword>
<evidence type="ECO:0000313" key="3">
    <source>
        <dbReference type="EMBL" id="MBK1629175.1"/>
    </source>
</evidence>
<sequence length="510" mass="54258">MAKSATQAAEADASAAKPPKQKSSWLWFLTLLLAGAFVASGLVGHEPWTAGETRSLAAVQSIIDGGDYLVPQVDGTPVLDTPPLYYMTGAGLAQALGDYLPAEQAARVASGVFLGLTLLFTALVGRAAWRHADDSVMPAAGAAAVLVLISSLGVVWYGHDMLPETGLIAGMAMGLYGMALWPRRVFWGGLWLGTGAGIAFMAHGLFGPLVLGISALVLPFLGIARFGRYLRGIIVAVIFALPWLLIWPFLLQQRGDDLYQTWLSANTLGRYIAGIDLSNPSAQLQWLWLFLTMAFPAWLLAVLTLVLRPGAIFGFPGFRAALVVTVLGWGLLVLSDALSPVAALGLLVPLAVIGAGGVQRLPRWLVWPAHWLSALVFGVAAAALWVAWVWLLYLGEPPPVDGLGNYLPMDQGFQWQPVAYVTAAVLTVIWLWVVLRFRPSRPAALLAWPVGMVMVWSLLALHQPWIDAAIAEGKLAKSVPEQLVPEPAPAAMPAAPAPQDAGADTTATAL</sequence>
<keyword evidence="4" id="KW-1185">Reference proteome</keyword>
<feature type="transmembrane region" description="Helical" evidence="2">
    <location>
        <begin position="371"/>
        <end position="393"/>
    </location>
</feature>
<proteinExistence type="predicted"/>
<feature type="transmembrane region" description="Helical" evidence="2">
    <location>
        <begin position="413"/>
        <end position="433"/>
    </location>
</feature>
<feature type="transmembrane region" description="Helical" evidence="2">
    <location>
        <begin position="108"/>
        <end position="129"/>
    </location>
</feature>
<evidence type="ECO:0008006" key="5">
    <source>
        <dbReference type="Google" id="ProtNLM"/>
    </source>
</evidence>
<accession>A0ABS1CB60</accession>
<protein>
    <recommendedName>
        <fullName evidence="5">Glycosyltransferase RgtA/B/C/D-like domain-containing protein</fullName>
    </recommendedName>
</protein>
<dbReference type="EMBL" id="NRRV01000001">
    <property type="protein sequence ID" value="MBK1629175.1"/>
    <property type="molecule type" value="Genomic_DNA"/>
</dbReference>
<feature type="transmembrane region" description="Helical" evidence="2">
    <location>
        <begin position="341"/>
        <end position="359"/>
    </location>
</feature>
<keyword evidence="2" id="KW-0812">Transmembrane</keyword>
<feature type="transmembrane region" description="Helical" evidence="2">
    <location>
        <begin position="165"/>
        <end position="182"/>
    </location>
</feature>
<keyword evidence="2" id="KW-1133">Transmembrane helix</keyword>
<reference evidence="3 4" key="1">
    <citation type="journal article" date="2020" name="Microorganisms">
        <title>Osmotic Adaptation and Compatible Solute Biosynthesis of Phototrophic Bacteria as Revealed from Genome Analyses.</title>
        <authorList>
            <person name="Imhoff J.F."/>
            <person name="Rahn T."/>
            <person name="Kunzel S."/>
            <person name="Keller A."/>
            <person name="Neulinger S.C."/>
        </authorList>
    </citation>
    <scope>NUCLEOTIDE SEQUENCE [LARGE SCALE GENOMIC DNA]</scope>
    <source>
        <strain evidence="3 4">DSM 6210</strain>
    </source>
</reference>
<feature type="transmembrane region" description="Helical" evidence="2">
    <location>
        <begin position="445"/>
        <end position="465"/>
    </location>
</feature>
<feature type="transmembrane region" description="Helical" evidence="2">
    <location>
        <begin position="229"/>
        <end position="250"/>
    </location>
</feature>
<organism evidence="3 4">
    <name type="scientific">Thiohalocapsa halophila</name>
    <dbReference type="NCBI Taxonomy" id="69359"/>
    <lineage>
        <taxon>Bacteria</taxon>
        <taxon>Pseudomonadati</taxon>
        <taxon>Pseudomonadota</taxon>
        <taxon>Gammaproteobacteria</taxon>
        <taxon>Chromatiales</taxon>
        <taxon>Chromatiaceae</taxon>
        <taxon>Thiohalocapsa</taxon>
    </lineage>
</organism>
<gene>
    <name evidence="3" type="ORF">CKO31_00205</name>
</gene>
<dbReference type="RefSeq" id="WP_200232837.1">
    <property type="nucleotide sequence ID" value="NZ_NRRV01000001.1"/>
</dbReference>
<feature type="transmembrane region" description="Helical" evidence="2">
    <location>
        <begin position="135"/>
        <end position="158"/>
    </location>
</feature>
<evidence type="ECO:0000256" key="2">
    <source>
        <dbReference type="SAM" id="Phobius"/>
    </source>
</evidence>
<feature type="transmembrane region" description="Helical" evidence="2">
    <location>
        <begin position="25"/>
        <end position="44"/>
    </location>
</feature>
<evidence type="ECO:0000256" key="1">
    <source>
        <dbReference type="SAM" id="MobiDB-lite"/>
    </source>
</evidence>
<feature type="transmembrane region" description="Helical" evidence="2">
    <location>
        <begin position="188"/>
        <end position="217"/>
    </location>
</feature>
<comment type="caution">
    <text evidence="3">The sequence shown here is derived from an EMBL/GenBank/DDBJ whole genome shotgun (WGS) entry which is preliminary data.</text>
</comment>
<feature type="compositionally biased region" description="Low complexity" evidence="1">
    <location>
        <begin position="489"/>
        <end position="510"/>
    </location>
</feature>
<dbReference type="Proteomes" id="UP000748752">
    <property type="component" value="Unassembled WGS sequence"/>
</dbReference>
<feature type="transmembrane region" description="Helical" evidence="2">
    <location>
        <begin position="318"/>
        <end position="335"/>
    </location>
</feature>
<name>A0ABS1CB60_9GAMM</name>
<evidence type="ECO:0000313" key="4">
    <source>
        <dbReference type="Proteomes" id="UP000748752"/>
    </source>
</evidence>
<feature type="region of interest" description="Disordered" evidence="1">
    <location>
        <begin position="487"/>
        <end position="510"/>
    </location>
</feature>